<protein>
    <recommendedName>
        <fullName evidence="2">Potassium channel domain-containing protein</fullName>
    </recommendedName>
</protein>
<dbReference type="EMBL" id="HACM01002216">
    <property type="protein sequence ID" value="CRZ02658.1"/>
    <property type="molecule type" value="Transcribed_RNA"/>
</dbReference>
<sequence length="120" mass="13648">VFSLAYVIYILEREQWVLYSQFGSRIIRGTDWVLLSKDQQQTYTQTVLADYFNCIWLISVTATTVGYGDLTPRLVESRIICILAAILGIVTTSLLVSVLTNRLAPTSFQQFVIDYLNRSS</sequence>
<keyword evidence="1" id="KW-0812">Transmembrane</keyword>
<organism evidence="3">
    <name type="scientific">Spongospora subterranea</name>
    <dbReference type="NCBI Taxonomy" id="70186"/>
    <lineage>
        <taxon>Eukaryota</taxon>
        <taxon>Sar</taxon>
        <taxon>Rhizaria</taxon>
        <taxon>Endomyxa</taxon>
        <taxon>Phytomyxea</taxon>
        <taxon>Plasmodiophorida</taxon>
        <taxon>Plasmodiophoridae</taxon>
        <taxon>Spongospora</taxon>
    </lineage>
</organism>
<name>A0A0H5QKX2_9EUKA</name>
<dbReference type="PANTHER" id="PTHR10153">
    <property type="entry name" value="SMALL CONDUCTANCE CALCIUM-ACTIVATED POTASSIUM CHANNEL"/>
    <property type="match status" value="1"/>
</dbReference>
<feature type="transmembrane region" description="Helical" evidence="1">
    <location>
        <begin position="48"/>
        <end position="67"/>
    </location>
</feature>
<dbReference type="InterPro" id="IPR015449">
    <property type="entry name" value="K_chnl_Ca-activ_SK"/>
</dbReference>
<keyword evidence="1" id="KW-1133">Transmembrane helix</keyword>
<dbReference type="Gene3D" id="1.10.287.70">
    <property type="match status" value="1"/>
</dbReference>
<feature type="non-terminal residue" evidence="3">
    <location>
        <position position="1"/>
    </location>
</feature>
<feature type="transmembrane region" description="Helical" evidence="1">
    <location>
        <begin position="79"/>
        <end position="99"/>
    </location>
</feature>
<feature type="domain" description="Potassium channel" evidence="2">
    <location>
        <begin position="48"/>
        <end position="103"/>
    </location>
</feature>
<evidence type="ECO:0000313" key="3">
    <source>
        <dbReference type="EMBL" id="CRZ02658.1"/>
    </source>
</evidence>
<reference evidence="3" key="1">
    <citation type="submission" date="2015-04" db="EMBL/GenBank/DDBJ databases">
        <title>The genome sequence of the plant pathogenic Rhizarian Plasmodiophora brassicae reveals insights in its biotrophic life cycle and the origin of chitin synthesis.</title>
        <authorList>
            <person name="Schwelm A."/>
            <person name="Fogelqvist J."/>
            <person name="Knaust A."/>
            <person name="Julke S."/>
            <person name="Lilja T."/>
            <person name="Dhandapani V."/>
            <person name="Bonilla-Rosso G."/>
            <person name="Karlsson M."/>
            <person name="Shevchenko A."/>
            <person name="Choi S.R."/>
            <person name="Kim H.G."/>
            <person name="Park J.Y."/>
            <person name="Lim Y.P."/>
            <person name="Ludwig-Muller J."/>
            <person name="Dixelius C."/>
        </authorList>
    </citation>
    <scope>NUCLEOTIDE SEQUENCE</scope>
    <source>
        <tissue evidence="3">Potato root galls</tissue>
    </source>
</reference>
<dbReference type="PRINTS" id="PR00169">
    <property type="entry name" value="KCHANNEL"/>
</dbReference>
<dbReference type="AlphaFoldDB" id="A0A0H5QKX2"/>
<evidence type="ECO:0000259" key="2">
    <source>
        <dbReference type="Pfam" id="PF07885"/>
    </source>
</evidence>
<keyword evidence="1" id="KW-0472">Membrane</keyword>
<accession>A0A0H5QKX2</accession>
<evidence type="ECO:0000256" key="1">
    <source>
        <dbReference type="SAM" id="Phobius"/>
    </source>
</evidence>
<dbReference type="GO" id="GO:0016286">
    <property type="term" value="F:small conductance calcium-activated potassium channel activity"/>
    <property type="evidence" value="ECO:0007669"/>
    <property type="project" value="InterPro"/>
</dbReference>
<feature type="non-terminal residue" evidence="3">
    <location>
        <position position="120"/>
    </location>
</feature>
<dbReference type="GO" id="GO:0016020">
    <property type="term" value="C:membrane"/>
    <property type="evidence" value="ECO:0007669"/>
    <property type="project" value="InterPro"/>
</dbReference>
<dbReference type="InterPro" id="IPR013099">
    <property type="entry name" value="K_chnl_dom"/>
</dbReference>
<proteinExistence type="predicted"/>
<dbReference type="SUPFAM" id="SSF81324">
    <property type="entry name" value="Voltage-gated potassium channels"/>
    <property type="match status" value="1"/>
</dbReference>
<dbReference type="Pfam" id="PF07885">
    <property type="entry name" value="Ion_trans_2"/>
    <property type="match status" value="1"/>
</dbReference>